<dbReference type="Pfam" id="PF24018">
    <property type="entry name" value="DUF7331"/>
    <property type="match status" value="1"/>
</dbReference>
<accession>A0A1H6HU42</accession>
<protein>
    <submittedName>
        <fullName evidence="1">Uncharacterized protein</fullName>
    </submittedName>
</protein>
<gene>
    <name evidence="1" type="ORF">SAMN05192561_101459</name>
</gene>
<dbReference type="Proteomes" id="UP000199215">
    <property type="component" value="Unassembled WGS sequence"/>
</dbReference>
<dbReference type="STRING" id="1267564.SAMN05192561_101459"/>
<dbReference type="EMBL" id="FNWU01000001">
    <property type="protein sequence ID" value="SEH39107.1"/>
    <property type="molecule type" value="Genomic_DNA"/>
</dbReference>
<dbReference type="InterPro" id="IPR055755">
    <property type="entry name" value="DUF7331"/>
</dbReference>
<reference evidence="1 2" key="1">
    <citation type="submission" date="2016-10" db="EMBL/GenBank/DDBJ databases">
        <authorList>
            <person name="de Groot N.N."/>
        </authorList>
    </citation>
    <scope>NUCLEOTIDE SEQUENCE [LARGE SCALE GENOMIC DNA]</scope>
    <source>
        <strain evidence="1 2">IBRC-M10418</strain>
    </source>
</reference>
<organism evidence="1 2">
    <name type="scientific">Halopenitus malekzadehii</name>
    <dbReference type="NCBI Taxonomy" id="1267564"/>
    <lineage>
        <taxon>Archaea</taxon>
        <taxon>Methanobacteriati</taxon>
        <taxon>Methanobacteriota</taxon>
        <taxon>Stenosarchaea group</taxon>
        <taxon>Halobacteria</taxon>
        <taxon>Halobacteriales</taxon>
        <taxon>Haloferacaceae</taxon>
        <taxon>Halopenitus</taxon>
    </lineage>
</organism>
<name>A0A1H6HU42_9EURY</name>
<dbReference type="OrthoDB" id="198267at2157"/>
<keyword evidence="2" id="KW-1185">Reference proteome</keyword>
<sequence length="55" mass="5851">MTSTPNTDERQRSGGQAAVADVEAYEDGGNVVLFDPDNPLAWVEASSTVRLQDVA</sequence>
<dbReference type="RefSeq" id="WP_177167401.1">
    <property type="nucleotide sequence ID" value="NZ_FNWU01000001.1"/>
</dbReference>
<evidence type="ECO:0000313" key="2">
    <source>
        <dbReference type="Proteomes" id="UP000199215"/>
    </source>
</evidence>
<evidence type="ECO:0000313" key="1">
    <source>
        <dbReference type="EMBL" id="SEH39107.1"/>
    </source>
</evidence>
<dbReference type="AlphaFoldDB" id="A0A1H6HU42"/>
<proteinExistence type="predicted"/>